<dbReference type="Gene3D" id="3.40.430.10">
    <property type="entry name" value="Dihydrofolate Reductase, subunit A"/>
    <property type="match status" value="1"/>
</dbReference>
<proteinExistence type="inferred from homology"/>
<dbReference type="GO" id="GO:0005829">
    <property type="term" value="C:cytosol"/>
    <property type="evidence" value="ECO:0007669"/>
    <property type="project" value="TreeGrafter"/>
</dbReference>
<evidence type="ECO:0000256" key="5">
    <source>
        <dbReference type="ARBA" id="ARBA00022857"/>
    </source>
</evidence>
<evidence type="ECO:0000313" key="10">
    <source>
        <dbReference type="EMBL" id="OAH55814.1"/>
    </source>
</evidence>
<dbReference type="UniPathway" id="UPA00077">
    <property type="reaction ID" value="UER00158"/>
</dbReference>
<evidence type="ECO:0000313" key="11">
    <source>
        <dbReference type="Proteomes" id="UP000077271"/>
    </source>
</evidence>
<comment type="catalytic activity">
    <reaction evidence="7">
        <text>(6S)-5,6,7,8-tetrahydrofolate + NADP(+) = 7,8-dihydrofolate + NADPH + H(+)</text>
        <dbReference type="Rhea" id="RHEA:15009"/>
        <dbReference type="ChEBI" id="CHEBI:15378"/>
        <dbReference type="ChEBI" id="CHEBI:57451"/>
        <dbReference type="ChEBI" id="CHEBI:57453"/>
        <dbReference type="ChEBI" id="CHEBI:57783"/>
        <dbReference type="ChEBI" id="CHEBI:58349"/>
        <dbReference type="EC" id="1.5.1.3"/>
    </reaction>
</comment>
<dbReference type="FunFam" id="3.40.430.10:FF:000009">
    <property type="entry name" value="Dihydrofolate reductase"/>
    <property type="match status" value="1"/>
</dbReference>
<dbReference type="PANTHER" id="PTHR48069:SF3">
    <property type="entry name" value="DIHYDROFOLATE REDUCTASE"/>
    <property type="match status" value="1"/>
</dbReference>
<comment type="similarity">
    <text evidence="2 7 8">Belongs to the dihydrofolate reductase family.</text>
</comment>
<dbReference type="GO" id="GO:0004146">
    <property type="term" value="F:dihydrofolate reductase activity"/>
    <property type="evidence" value="ECO:0007669"/>
    <property type="project" value="UniProtKB-EC"/>
</dbReference>
<dbReference type="AlphaFoldDB" id="A0A177KRI5"/>
<dbReference type="PROSITE" id="PS00075">
    <property type="entry name" value="DHFR_1"/>
    <property type="match status" value="1"/>
</dbReference>
<keyword evidence="4 7" id="KW-0554">One-carbon metabolism</keyword>
<dbReference type="Pfam" id="PF00186">
    <property type="entry name" value="DHFR_1"/>
    <property type="match status" value="1"/>
</dbReference>
<dbReference type="GO" id="GO:0046655">
    <property type="term" value="P:folic acid metabolic process"/>
    <property type="evidence" value="ECO:0007669"/>
    <property type="project" value="TreeGrafter"/>
</dbReference>
<reference evidence="10 11" key="1">
    <citation type="submission" date="2016-01" db="EMBL/GenBank/DDBJ databases">
        <title>Investigation of taxonomic status of Bacillus aminovorans.</title>
        <authorList>
            <person name="Verma A."/>
            <person name="Pal Y."/>
            <person name="Krishnamurthi S."/>
        </authorList>
    </citation>
    <scope>NUCLEOTIDE SEQUENCE [LARGE SCALE GENOMIC DNA]</scope>
    <source>
        <strain evidence="10 11">DSM 4337</strain>
    </source>
</reference>
<evidence type="ECO:0000256" key="8">
    <source>
        <dbReference type="RuleBase" id="RU004474"/>
    </source>
</evidence>
<evidence type="ECO:0000256" key="7">
    <source>
        <dbReference type="PIRNR" id="PIRNR000194"/>
    </source>
</evidence>
<dbReference type="GO" id="GO:0046654">
    <property type="term" value="P:tetrahydrofolate biosynthetic process"/>
    <property type="evidence" value="ECO:0007669"/>
    <property type="project" value="UniProtKB-UniPathway"/>
</dbReference>
<keyword evidence="5 7" id="KW-0521">NADP</keyword>
<evidence type="ECO:0000256" key="2">
    <source>
        <dbReference type="ARBA" id="ARBA00009539"/>
    </source>
</evidence>
<gene>
    <name evidence="10" type="ORF">AWH48_03825</name>
</gene>
<evidence type="ECO:0000256" key="1">
    <source>
        <dbReference type="ARBA" id="ARBA00004903"/>
    </source>
</evidence>
<evidence type="ECO:0000256" key="3">
    <source>
        <dbReference type="ARBA" id="ARBA00012856"/>
    </source>
</evidence>
<dbReference type="Proteomes" id="UP000077271">
    <property type="component" value="Unassembled WGS sequence"/>
</dbReference>
<accession>A0A177KRI5</accession>
<dbReference type="GO" id="GO:0006730">
    <property type="term" value="P:one-carbon metabolic process"/>
    <property type="evidence" value="ECO:0007669"/>
    <property type="project" value="UniProtKB-KW"/>
</dbReference>
<evidence type="ECO:0000259" key="9">
    <source>
        <dbReference type="PROSITE" id="PS51330"/>
    </source>
</evidence>
<dbReference type="PIRSF" id="PIRSF000194">
    <property type="entry name" value="DHFR"/>
    <property type="match status" value="1"/>
</dbReference>
<dbReference type="OrthoDB" id="9804315at2"/>
<dbReference type="GO" id="GO:0046452">
    <property type="term" value="P:dihydrofolate metabolic process"/>
    <property type="evidence" value="ECO:0007669"/>
    <property type="project" value="TreeGrafter"/>
</dbReference>
<dbReference type="CDD" id="cd00209">
    <property type="entry name" value="DHFR"/>
    <property type="match status" value="1"/>
</dbReference>
<dbReference type="SUPFAM" id="SSF53597">
    <property type="entry name" value="Dihydrofolate reductase-like"/>
    <property type="match status" value="1"/>
</dbReference>
<name>A0A177KRI5_9BACI</name>
<feature type="domain" description="DHFR" evidence="9">
    <location>
        <begin position="1"/>
        <end position="158"/>
    </location>
</feature>
<dbReference type="PROSITE" id="PS51330">
    <property type="entry name" value="DHFR_2"/>
    <property type="match status" value="1"/>
</dbReference>
<comment type="function">
    <text evidence="7">Key enzyme in folate metabolism. Catalyzes an essential reaction for de novo glycine and purine synthesis, and for DNA precursor synthesis.</text>
</comment>
<protein>
    <recommendedName>
        <fullName evidence="3 7">Dihydrofolate reductase</fullName>
        <ecNumber evidence="3 7">1.5.1.3</ecNumber>
    </recommendedName>
</protein>
<comment type="pathway">
    <text evidence="1 7">Cofactor biosynthesis; tetrahydrofolate biosynthesis; 5,6,7,8-tetrahydrofolate from 7,8-dihydrofolate: step 1/1.</text>
</comment>
<dbReference type="PRINTS" id="PR00070">
    <property type="entry name" value="DHFR"/>
</dbReference>
<dbReference type="PANTHER" id="PTHR48069">
    <property type="entry name" value="DIHYDROFOLATE REDUCTASE"/>
    <property type="match status" value="1"/>
</dbReference>
<dbReference type="InterPro" id="IPR024072">
    <property type="entry name" value="DHFR-like_dom_sf"/>
</dbReference>
<comment type="caution">
    <text evidence="10">The sequence shown here is derived from an EMBL/GenBank/DDBJ whole genome shotgun (WGS) entry which is preliminary data.</text>
</comment>
<keyword evidence="6 7" id="KW-0560">Oxidoreductase</keyword>
<dbReference type="InterPro" id="IPR012259">
    <property type="entry name" value="DHFR"/>
</dbReference>
<organism evidence="10 11">
    <name type="scientific">Domibacillus aminovorans</name>
    <dbReference type="NCBI Taxonomy" id="29332"/>
    <lineage>
        <taxon>Bacteria</taxon>
        <taxon>Bacillati</taxon>
        <taxon>Bacillota</taxon>
        <taxon>Bacilli</taxon>
        <taxon>Bacillales</taxon>
        <taxon>Bacillaceae</taxon>
        <taxon>Domibacillus</taxon>
    </lineage>
</organism>
<evidence type="ECO:0000256" key="4">
    <source>
        <dbReference type="ARBA" id="ARBA00022563"/>
    </source>
</evidence>
<dbReference type="InterPro" id="IPR001796">
    <property type="entry name" value="DHFR_dom"/>
</dbReference>
<sequence>MISFIWAQDENGLIGKENSLPWHLPEDLKFFKNTTLGSSIVMGRKTYESIGRPLPGRENIILTTDPSFQAEGCTVVHSVDDILLKAENEEVFVTGGAAVFQAFLPYVEQLYVTRIHHTFEGDTFFNAITWNEFKIESCTPGVKNEKNPYDYEFCLYKRVNR</sequence>
<dbReference type="EC" id="1.5.1.3" evidence="3 7"/>
<dbReference type="EMBL" id="LQWZ01000023">
    <property type="protein sequence ID" value="OAH55814.1"/>
    <property type="molecule type" value="Genomic_DNA"/>
</dbReference>
<dbReference type="GO" id="GO:0050661">
    <property type="term" value="F:NADP binding"/>
    <property type="evidence" value="ECO:0007669"/>
    <property type="project" value="InterPro"/>
</dbReference>
<dbReference type="InterPro" id="IPR017925">
    <property type="entry name" value="DHFR_CS"/>
</dbReference>
<evidence type="ECO:0000256" key="6">
    <source>
        <dbReference type="ARBA" id="ARBA00023002"/>
    </source>
</evidence>